<evidence type="ECO:0000313" key="2">
    <source>
        <dbReference type="EMBL" id="GBM02207.1"/>
    </source>
</evidence>
<evidence type="ECO:0000256" key="1">
    <source>
        <dbReference type="SAM" id="MobiDB-lite"/>
    </source>
</evidence>
<proteinExistence type="predicted"/>
<dbReference type="EMBL" id="BGPR01000177">
    <property type="protein sequence ID" value="GBM02207.1"/>
    <property type="molecule type" value="Genomic_DNA"/>
</dbReference>
<reference evidence="2 3" key="1">
    <citation type="journal article" date="2019" name="Sci. Rep.">
        <title>Orb-weaving spider Araneus ventricosus genome elucidates the spidroin gene catalogue.</title>
        <authorList>
            <person name="Kono N."/>
            <person name="Nakamura H."/>
            <person name="Ohtoshi R."/>
            <person name="Moran D.A.P."/>
            <person name="Shinohara A."/>
            <person name="Yoshida Y."/>
            <person name="Fujiwara M."/>
            <person name="Mori M."/>
            <person name="Tomita M."/>
            <person name="Arakawa K."/>
        </authorList>
    </citation>
    <scope>NUCLEOTIDE SEQUENCE [LARGE SCALE GENOMIC DNA]</scope>
</reference>
<accession>A0A4Y2CEN0</accession>
<organism evidence="2 3">
    <name type="scientific">Araneus ventricosus</name>
    <name type="common">Orbweaver spider</name>
    <name type="synonym">Epeira ventricosa</name>
    <dbReference type="NCBI Taxonomy" id="182803"/>
    <lineage>
        <taxon>Eukaryota</taxon>
        <taxon>Metazoa</taxon>
        <taxon>Ecdysozoa</taxon>
        <taxon>Arthropoda</taxon>
        <taxon>Chelicerata</taxon>
        <taxon>Arachnida</taxon>
        <taxon>Araneae</taxon>
        <taxon>Araneomorphae</taxon>
        <taxon>Entelegynae</taxon>
        <taxon>Araneoidea</taxon>
        <taxon>Araneidae</taxon>
        <taxon>Araneus</taxon>
    </lineage>
</organism>
<dbReference type="AlphaFoldDB" id="A0A4Y2CEN0"/>
<protein>
    <submittedName>
        <fullName evidence="2">Uncharacterized protein</fullName>
    </submittedName>
</protein>
<feature type="region of interest" description="Disordered" evidence="1">
    <location>
        <begin position="1"/>
        <end position="21"/>
    </location>
</feature>
<sequence length="97" mass="11188">MTRTTPQLTPPLQTSAPQQREDVCPVSMAQYTTDIRWNLVPNPEPSAPKAETLPLGYRRLATYGNQLHTQMKWSLKHQTAYYYLEFITVNFNTCVQV</sequence>
<comment type="caution">
    <text evidence="2">The sequence shown here is derived from an EMBL/GenBank/DDBJ whole genome shotgun (WGS) entry which is preliminary data.</text>
</comment>
<evidence type="ECO:0000313" key="3">
    <source>
        <dbReference type="Proteomes" id="UP000499080"/>
    </source>
</evidence>
<keyword evidence="3" id="KW-1185">Reference proteome</keyword>
<gene>
    <name evidence="2" type="ORF">AVEN_190617_1</name>
</gene>
<name>A0A4Y2CEN0_ARAVE</name>
<feature type="compositionally biased region" description="Low complexity" evidence="1">
    <location>
        <begin position="1"/>
        <end position="18"/>
    </location>
</feature>
<dbReference type="Proteomes" id="UP000499080">
    <property type="component" value="Unassembled WGS sequence"/>
</dbReference>